<gene>
    <name evidence="1" type="ORF">ETU37_07035</name>
</gene>
<protein>
    <recommendedName>
        <fullName evidence="3">RNA polymerase sigma factor 70 region 4 type 2 domain-containing protein</fullName>
    </recommendedName>
</protein>
<dbReference type="EMBL" id="SDPU01000020">
    <property type="protein sequence ID" value="RYU12723.1"/>
    <property type="molecule type" value="Genomic_DNA"/>
</dbReference>
<dbReference type="OrthoDB" id="3765654at2"/>
<proteinExistence type="predicted"/>
<evidence type="ECO:0000313" key="1">
    <source>
        <dbReference type="EMBL" id="RYU12723.1"/>
    </source>
</evidence>
<dbReference type="Proteomes" id="UP000291189">
    <property type="component" value="Unassembled WGS sequence"/>
</dbReference>
<organism evidence="1 2">
    <name type="scientific">Nocardioides iriomotensis</name>
    <dbReference type="NCBI Taxonomy" id="715784"/>
    <lineage>
        <taxon>Bacteria</taxon>
        <taxon>Bacillati</taxon>
        <taxon>Actinomycetota</taxon>
        <taxon>Actinomycetes</taxon>
        <taxon>Propionibacteriales</taxon>
        <taxon>Nocardioidaceae</taxon>
        <taxon>Nocardioides</taxon>
    </lineage>
</organism>
<comment type="caution">
    <text evidence="1">The sequence shown here is derived from an EMBL/GenBank/DDBJ whole genome shotgun (WGS) entry which is preliminary data.</text>
</comment>
<name>A0A4Q5J2Z1_9ACTN</name>
<evidence type="ECO:0000313" key="2">
    <source>
        <dbReference type="Proteomes" id="UP000291189"/>
    </source>
</evidence>
<reference evidence="1 2" key="1">
    <citation type="submission" date="2019-01" db="EMBL/GenBank/DDBJ databases">
        <title>Nocardioides guangzhouensis sp. nov., an actinobacterium isolated from soil.</title>
        <authorList>
            <person name="Fu Y."/>
            <person name="Cai Y."/>
            <person name="Lin Z."/>
            <person name="Chen P."/>
        </authorList>
    </citation>
    <scope>NUCLEOTIDE SEQUENCE [LARGE SCALE GENOMIC DNA]</scope>
    <source>
        <strain evidence="1 2">NBRC 105384</strain>
    </source>
</reference>
<dbReference type="Gene3D" id="1.10.10.10">
    <property type="entry name" value="Winged helix-like DNA-binding domain superfamily/Winged helix DNA-binding domain"/>
    <property type="match status" value="1"/>
</dbReference>
<accession>A0A4Q5J2Z1</accession>
<dbReference type="RefSeq" id="WP_129986542.1">
    <property type="nucleotide sequence ID" value="NZ_SDPU01000020.1"/>
</dbReference>
<dbReference type="InterPro" id="IPR013324">
    <property type="entry name" value="RNA_pol_sigma_r3/r4-like"/>
</dbReference>
<dbReference type="SUPFAM" id="SSF88659">
    <property type="entry name" value="Sigma3 and sigma4 domains of RNA polymerase sigma factors"/>
    <property type="match status" value="1"/>
</dbReference>
<dbReference type="InterPro" id="IPR036388">
    <property type="entry name" value="WH-like_DNA-bd_sf"/>
</dbReference>
<evidence type="ECO:0008006" key="3">
    <source>
        <dbReference type="Google" id="ProtNLM"/>
    </source>
</evidence>
<sequence length="614" mass="66814">MQREESFDSFYQATRRALLLQTFLLTGDLTAAQSAVKDAYVAAWHLWRKVGPLDDREGWVRARAWQLAQRRHAGRIWHRNKGITDDDRRILDALAKLPTAQRRAVLLILLAGVPAPAAARELGLTQDVAQRNLTAGVASLAEALDVPAEAVRVRLLQLIGAASSVTLPRAPLIRRQGQKRRQGHTVAAAMVAVAVAIGAGAVAYEPGGRQVTADGNLRMLRPQPVTERTSKVAELPTADNMLDKDQIRRLGRSQEWEVLRTHANTAGDGINTICQQQRYADPDGLAAIVREFETTTGKSDRAATQTVEISESVKAAKRGYRTTLGWYAGCRLARLQLLDAYRVDNIGAEANVLMVRVWEKPVTTYSVGVARIGAVVTTTVARSVGADPPPAEEITQSLADSVSMLCARSGSEGCAKRPAYSVVPPPPSGEEPAMIAVADLPPVGRINDPWVGIDATSGTPNPAATSCDRANFGKTGARETRSRTFLIPQAKLPARFGLSETYGRFRDEKAARKFLSGVRSSVSNCEDRDLATSVVSSNTYQRNGADRSVYALRTEISDKESIRFRVGFVRIGRTVAQLTFVSAPKYDVTPDRFEALTVRAGDRLRELDLVDDDG</sequence>
<dbReference type="AlphaFoldDB" id="A0A4Q5J2Z1"/>
<keyword evidence="2" id="KW-1185">Reference proteome</keyword>